<reference evidence="2 3" key="1">
    <citation type="submission" date="2018-03" db="EMBL/GenBank/DDBJ databases">
        <title>First report of an OXA-48+CTX-M-M-producing Kluyvera ascorbata clone recovered from patients admitted in a University Hospital in Madrid, Spain.</title>
        <authorList>
            <person name="Hernandez-Garcia M."/>
            <person name="Leon-Sampedro R."/>
            <person name="Perez-Viso B."/>
            <person name="Morosini M.I."/>
            <person name="Lopez-Fresnena N."/>
            <person name="Coque T.M."/>
            <person name="Bonten M."/>
            <person name="Malhotra-Kumar S."/>
            <person name="Ruiz-Garbajosa P."/>
            <person name="Canton R."/>
        </authorList>
    </citation>
    <scope>NUCLEOTIDE SEQUENCE [LARGE SCALE GENOMIC DNA]</scope>
    <source>
        <strain evidence="2 3">KA2</strain>
    </source>
</reference>
<evidence type="ECO:0000313" key="2">
    <source>
        <dbReference type="EMBL" id="PSR45132.1"/>
    </source>
</evidence>
<evidence type="ECO:0000256" key="1">
    <source>
        <dbReference type="SAM" id="Phobius"/>
    </source>
</evidence>
<gene>
    <name evidence="2" type="ORF">C8256_19660</name>
</gene>
<keyword evidence="1" id="KW-1133">Transmembrane helix</keyword>
<sequence>MLVPFLVGEKQGGERSPPNDIIVVLVAVPLNAHFCVCLAHFSIWLENYVNDGHNDCVGKGIWSPR</sequence>
<evidence type="ECO:0000313" key="3">
    <source>
        <dbReference type="Proteomes" id="UP000240892"/>
    </source>
</evidence>
<comment type="caution">
    <text evidence="2">The sequence shown here is derived from an EMBL/GenBank/DDBJ whole genome shotgun (WGS) entry which is preliminary data.</text>
</comment>
<keyword evidence="1" id="KW-0472">Membrane</keyword>
<dbReference type="Proteomes" id="UP000240892">
    <property type="component" value="Unassembled WGS sequence"/>
</dbReference>
<name>A0A2T2XY02_9ENTR</name>
<keyword evidence="1" id="KW-0812">Transmembrane</keyword>
<organism evidence="2 3">
    <name type="scientific">Kluyvera genomosp. 2</name>
    <dbReference type="NCBI Taxonomy" id="2774054"/>
    <lineage>
        <taxon>Bacteria</taxon>
        <taxon>Pseudomonadati</taxon>
        <taxon>Pseudomonadota</taxon>
        <taxon>Gammaproteobacteria</taxon>
        <taxon>Enterobacterales</taxon>
        <taxon>Enterobacteriaceae</taxon>
        <taxon>Kluyvera</taxon>
    </lineage>
</organism>
<accession>A0A2T2XY02</accession>
<dbReference type="EMBL" id="PYHO01000019">
    <property type="protein sequence ID" value="PSR45132.1"/>
    <property type="molecule type" value="Genomic_DNA"/>
</dbReference>
<feature type="transmembrane region" description="Helical" evidence="1">
    <location>
        <begin position="21"/>
        <end position="45"/>
    </location>
</feature>
<dbReference type="AlphaFoldDB" id="A0A2T2XY02"/>
<protein>
    <submittedName>
        <fullName evidence="2">Uncharacterized protein</fullName>
    </submittedName>
</protein>
<keyword evidence="3" id="KW-1185">Reference proteome</keyword>
<proteinExistence type="predicted"/>